<gene>
    <name evidence="2" type="ORF">F4560_005612</name>
</gene>
<dbReference type="RefSeq" id="WP_184929752.1">
    <property type="nucleotide sequence ID" value="NZ_JACHMO010000001.1"/>
</dbReference>
<feature type="region of interest" description="Disordered" evidence="1">
    <location>
        <begin position="56"/>
        <end position="83"/>
    </location>
</feature>
<dbReference type="Proteomes" id="UP000552097">
    <property type="component" value="Unassembled WGS sequence"/>
</dbReference>
<evidence type="ECO:0000313" key="2">
    <source>
        <dbReference type="EMBL" id="MBB5805844.1"/>
    </source>
</evidence>
<dbReference type="AlphaFoldDB" id="A0A7W9M3B2"/>
<dbReference type="EMBL" id="JACHMO010000001">
    <property type="protein sequence ID" value="MBB5805844.1"/>
    <property type="molecule type" value="Genomic_DNA"/>
</dbReference>
<reference evidence="2 3" key="1">
    <citation type="submission" date="2020-08" db="EMBL/GenBank/DDBJ databases">
        <title>Sequencing the genomes of 1000 actinobacteria strains.</title>
        <authorList>
            <person name="Klenk H.-P."/>
        </authorList>
    </citation>
    <scope>NUCLEOTIDE SEQUENCE [LARGE SCALE GENOMIC DNA]</scope>
    <source>
        <strain evidence="2 3">DSM 45486</strain>
    </source>
</reference>
<proteinExistence type="predicted"/>
<evidence type="ECO:0000256" key="1">
    <source>
        <dbReference type="SAM" id="MobiDB-lite"/>
    </source>
</evidence>
<name>A0A7W9M3B2_9PSEU</name>
<sequence length="267" mass="27812">MSGIEARPRATADERRGLIVDGVGGVEPDAFGLLAGFFAEGACDLTGRVAEDIRRPLPVGVPSPADVPSPTDGTAREADEQWAPDPDLKLASAWLDTLGLVLDPLAPLAGIGWLVEHVRFLNAPLNWLAGDGDRIRDAVGRWRGAAVDLDRLARDEPHGETADDTRAASRRCAAVAAQLSTAGTITAAVRGMVRDLIGMFVSEVVRNAAVALAMAEASGGTSVAAFTGWAVGRAAAVLERITGQIMRLLHALSRILGRLEALAGSSA</sequence>
<protein>
    <submittedName>
        <fullName evidence="2">Uncharacterized protein</fullName>
    </submittedName>
</protein>
<comment type="caution">
    <text evidence="2">The sequence shown here is derived from an EMBL/GenBank/DDBJ whole genome shotgun (WGS) entry which is preliminary data.</text>
</comment>
<organism evidence="2 3">
    <name type="scientific">Saccharothrix ecbatanensis</name>
    <dbReference type="NCBI Taxonomy" id="1105145"/>
    <lineage>
        <taxon>Bacteria</taxon>
        <taxon>Bacillati</taxon>
        <taxon>Actinomycetota</taxon>
        <taxon>Actinomycetes</taxon>
        <taxon>Pseudonocardiales</taxon>
        <taxon>Pseudonocardiaceae</taxon>
        <taxon>Saccharothrix</taxon>
    </lineage>
</organism>
<keyword evidence="3" id="KW-1185">Reference proteome</keyword>
<evidence type="ECO:0000313" key="3">
    <source>
        <dbReference type="Proteomes" id="UP000552097"/>
    </source>
</evidence>
<accession>A0A7W9M3B2</accession>